<dbReference type="OrthoDB" id="5906040at2"/>
<organism evidence="7">
    <name type="scientific">Citrobacter farmeri</name>
    <dbReference type="NCBI Taxonomy" id="67824"/>
    <lineage>
        <taxon>Bacteria</taxon>
        <taxon>Pseudomonadati</taxon>
        <taxon>Pseudomonadota</taxon>
        <taxon>Gammaproteobacteria</taxon>
        <taxon>Enterobacterales</taxon>
        <taxon>Enterobacteriaceae</taxon>
        <taxon>Citrobacter</taxon>
    </lineage>
</organism>
<dbReference type="InterPro" id="IPR000259">
    <property type="entry name" value="Adhesion_dom_fimbrial"/>
</dbReference>
<keyword evidence="3 5" id="KW-0732">Signal</keyword>
<keyword evidence="4" id="KW-0281">Fimbrium</keyword>
<dbReference type="EMBL" id="DACSDU010000008">
    <property type="protein sequence ID" value="HAT1586046.1"/>
    <property type="molecule type" value="Genomic_DNA"/>
</dbReference>
<gene>
    <name evidence="7" type="ORF">I8Y00_002393</name>
</gene>
<protein>
    <submittedName>
        <fullName evidence="7">Type 1 fimbrial protein</fullName>
    </submittedName>
</protein>
<accession>A0A8H9TVJ6</accession>
<sequence length="196" mass="19691">MKANRLFISALVSSALMSAGAMAADGTINFSGSITASACETIVGAVQDGNSTPSLTATVNLLSATSDAFTAVGDIVNKTPFSIQLSGCTASTGAENVRALFSGTAPVAGEPNLLANTGVATNVGIVILNSAGTDEISLNQTNPSPDDTTINLDEGAAMPTTTGDVTLRYQAAYKASALPVGEGTVVSQATYVINYF</sequence>
<reference evidence="7" key="2">
    <citation type="submission" date="2020-11" db="EMBL/GenBank/DDBJ databases">
        <authorList>
            <consortium name="NCBI Pathogen Detection Project"/>
        </authorList>
    </citation>
    <scope>NUCLEOTIDE SEQUENCE</scope>
    <source>
        <strain evidence="7">YDC697-2</strain>
    </source>
</reference>
<dbReference type="RefSeq" id="WP_094465456.1">
    <property type="nucleotide sequence ID" value="NZ_CABMNX010000001.1"/>
</dbReference>
<feature type="domain" description="Fimbrial-type adhesion" evidence="6">
    <location>
        <begin position="28"/>
        <end position="195"/>
    </location>
</feature>
<evidence type="ECO:0000256" key="2">
    <source>
        <dbReference type="ARBA" id="ARBA00006671"/>
    </source>
</evidence>
<name>A0A8H9TVJ6_9ENTR</name>
<evidence type="ECO:0000256" key="1">
    <source>
        <dbReference type="ARBA" id="ARBA00004561"/>
    </source>
</evidence>
<evidence type="ECO:0000256" key="5">
    <source>
        <dbReference type="SAM" id="SignalP"/>
    </source>
</evidence>
<comment type="similarity">
    <text evidence="2">Belongs to the fimbrial protein family.</text>
</comment>
<proteinExistence type="inferred from homology"/>
<dbReference type="InterPro" id="IPR036937">
    <property type="entry name" value="Adhesion_dom_fimbrial_sf"/>
</dbReference>
<dbReference type="KEGG" id="cfar:CI104_13690"/>
<dbReference type="Proteomes" id="UP000864563">
    <property type="component" value="Unassembled WGS sequence"/>
</dbReference>
<comment type="caution">
    <text evidence="7">The sequence shown here is derived from an EMBL/GenBank/DDBJ whole genome shotgun (WGS) entry which is preliminary data.</text>
</comment>
<dbReference type="GO" id="GO:0009289">
    <property type="term" value="C:pilus"/>
    <property type="evidence" value="ECO:0007669"/>
    <property type="project" value="UniProtKB-SubCell"/>
</dbReference>
<dbReference type="Gene3D" id="2.60.40.1090">
    <property type="entry name" value="Fimbrial-type adhesion domain"/>
    <property type="match status" value="1"/>
</dbReference>
<dbReference type="Pfam" id="PF00419">
    <property type="entry name" value="Fimbrial"/>
    <property type="match status" value="1"/>
</dbReference>
<dbReference type="InterPro" id="IPR008966">
    <property type="entry name" value="Adhesion_dom_sf"/>
</dbReference>
<comment type="subcellular location">
    <subcellularLocation>
        <location evidence="1">Fimbrium</location>
    </subcellularLocation>
</comment>
<dbReference type="PANTHER" id="PTHR33420">
    <property type="entry name" value="FIMBRIAL SUBUNIT ELFA-RELATED"/>
    <property type="match status" value="1"/>
</dbReference>
<dbReference type="AlphaFoldDB" id="A0A8H9TVJ6"/>
<reference evidence="7" key="1">
    <citation type="journal article" date="2018" name="Genome Biol.">
        <title>SKESA: strategic k-mer extension for scrupulous assemblies.</title>
        <authorList>
            <person name="Souvorov A."/>
            <person name="Agarwala R."/>
            <person name="Lipman D.J."/>
        </authorList>
    </citation>
    <scope>NUCLEOTIDE SEQUENCE</scope>
    <source>
        <strain evidence="7">YDC697-2</strain>
    </source>
</reference>
<dbReference type="PANTHER" id="PTHR33420:SF3">
    <property type="entry name" value="FIMBRIAL SUBUNIT ELFA"/>
    <property type="match status" value="1"/>
</dbReference>
<dbReference type="InterPro" id="IPR050263">
    <property type="entry name" value="Bact_Fimbrial_Adh_Pro"/>
</dbReference>
<evidence type="ECO:0000256" key="4">
    <source>
        <dbReference type="ARBA" id="ARBA00023263"/>
    </source>
</evidence>
<dbReference type="SUPFAM" id="SSF49401">
    <property type="entry name" value="Bacterial adhesins"/>
    <property type="match status" value="1"/>
</dbReference>
<feature type="chain" id="PRO_5034809434" evidence="5">
    <location>
        <begin position="24"/>
        <end position="196"/>
    </location>
</feature>
<evidence type="ECO:0000259" key="6">
    <source>
        <dbReference type="Pfam" id="PF00419"/>
    </source>
</evidence>
<dbReference type="GO" id="GO:0043709">
    <property type="term" value="P:cell adhesion involved in single-species biofilm formation"/>
    <property type="evidence" value="ECO:0007669"/>
    <property type="project" value="TreeGrafter"/>
</dbReference>
<feature type="signal peptide" evidence="5">
    <location>
        <begin position="1"/>
        <end position="23"/>
    </location>
</feature>
<evidence type="ECO:0000256" key="3">
    <source>
        <dbReference type="ARBA" id="ARBA00022729"/>
    </source>
</evidence>
<evidence type="ECO:0000313" key="7">
    <source>
        <dbReference type="EMBL" id="HAT1586046.1"/>
    </source>
</evidence>